<keyword evidence="2 5" id="KW-0812">Transmembrane</keyword>
<evidence type="ECO:0000313" key="7">
    <source>
        <dbReference type="Proteomes" id="UP001165542"/>
    </source>
</evidence>
<organism evidence="6 7">
    <name type="scientific">Halomonas dongshanensis</name>
    <dbReference type="NCBI Taxonomy" id="2890835"/>
    <lineage>
        <taxon>Bacteria</taxon>
        <taxon>Pseudomonadati</taxon>
        <taxon>Pseudomonadota</taxon>
        <taxon>Gammaproteobacteria</taxon>
        <taxon>Oceanospirillales</taxon>
        <taxon>Halomonadaceae</taxon>
        <taxon>Halomonas</taxon>
    </lineage>
</organism>
<reference evidence="6" key="1">
    <citation type="submission" date="2021-11" db="EMBL/GenBank/DDBJ databases">
        <title>Halomonas sp., isolated from a coastal aquaculture zone in Dongshan Bay.</title>
        <authorList>
            <person name="Lin W."/>
        </authorList>
    </citation>
    <scope>NUCLEOTIDE SEQUENCE</scope>
    <source>
        <strain evidence="6">Yzlin-01</strain>
    </source>
</reference>
<evidence type="ECO:0000256" key="3">
    <source>
        <dbReference type="ARBA" id="ARBA00022989"/>
    </source>
</evidence>
<protein>
    <recommendedName>
        <fullName evidence="8">DUF4870 domain-containing protein</fullName>
    </recommendedName>
</protein>
<dbReference type="InterPro" id="IPR019109">
    <property type="entry name" value="MamF_MmsF"/>
</dbReference>
<evidence type="ECO:0000256" key="1">
    <source>
        <dbReference type="ARBA" id="ARBA00004141"/>
    </source>
</evidence>
<evidence type="ECO:0000256" key="4">
    <source>
        <dbReference type="ARBA" id="ARBA00023136"/>
    </source>
</evidence>
<gene>
    <name evidence="6" type="ORF">LLY24_05680</name>
</gene>
<comment type="subcellular location">
    <subcellularLocation>
        <location evidence="1">Membrane</location>
        <topology evidence="1">Multi-pass membrane protein</topology>
    </subcellularLocation>
</comment>
<evidence type="ECO:0000256" key="5">
    <source>
        <dbReference type="SAM" id="Phobius"/>
    </source>
</evidence>
<accession>A0ABT2EBB6</accession>
<proteinExistence type="predicted"/>
<keyword evidence="7" id="KW-1185">Reference proteome</keyword>
<keyword evidence="4 5" id="KW-0472">Membrane</keyword>
<comment type="caution">
    <text evidence="6">The sequence shown here is derived from an EMBL/GenBank/DDBJ whole genome shotgun (WGS) entry which is preliminary data.</text>
</comment>
<dbReference type="Proteomes" id="UP001165542">
    <property type="component" value="Unassembled WGS sequence"/>
</dbReference>
<name>A0ABT2EBB6_9GAMM</name>
<dbReference type="RefSeq" id="WP_259035322.1">
    <property type="nucleotide sequence ID" value="NZ_JAJISC010000002.1"/>
</dbReference>
<sequence length="130" mass="14891">MNERNYDEPPIEGEIVSEHSPRPDTTMAMVVYALFLVNLITAGFTAVIGVVIAYVYQGKGPQWLDDHYRYQIRTFWIGTLYGCISLLFTLILIGFPMLAVLAIWFIVRCVKGFKALHEQRAPHNLTTWLL</sequence>
<dbReference type="Pfam" id="PF09685">
    <property type="entry name" value="MamF_MmsF"/>
    <property type="match status" value="1"/>
</dbReference>
<dbReference type="EMBL" id="JAJISC010000002">
    <property type="protein sequence ID" value="MCS2608814.1"/>
    <property type="molecule type" value="Genomic_DNA"/>
</dbReference>
<feature type="transmembrane region" description="Helical" evidence="5">
    <location>
        <begin position="30"/>
        <end position="56"/>
    </location>
</feature>
<evidence type="ECO:0000313" key="6">
    <source>
        <dbReference type="EMBL" id="MCS2608814.1"/>
    </source>
</evidence>
<evidence type="ECO:0008006" key="8">
    <source>
        <dbReference type="Google" id="ProtNLM"/>
    </source>
</evidence>
<keyword evidence="3 5" id="KW-1133">Transmembrane helix</keyword>
<feature type="transmembrane region" description="Helical" evidence="5">
    <location>
        <begin position="76"/>
        <end position="107"/>
    </location>
</feature>
<evidence type="ECO:0000256" key="2">
    <source>
        <dbReference type="ARBA" id="ARBA00022692"/>
    </source>
</evidence>